<keyword evidence="5 6" id="KW-0472">Membrane</keyword>
<feature type="transmembrane region" description="Helical" evidence="6">
    <location>
        <begin position="83"/>
        <end position="102"/>
    </location>
</feature>
<dbReference type="GO" id="GO:0016192">
    <property type="term" value="P:vesicle-mediated transport"/>
    <property type="evidence" value="ECO:0007669"/>
    <property type="project" value="TreeGrafter"/>
</dbReference>
<dbReference type="Proteomes" id="UP000198406">
    <property type="component" value="Unassembled WGS sequence"/>
</dbReference>
<comment type="caution">
    <text evidence="7">The sequence shown here is derived from an EMBL/GenBank/DDBJ whole genome shotgun (WGS) entry which is preliminary data.</text>
</comment>
<reference evidence="7 8" key="1">
    <citation type="journal article" date="2015" name="Plant Cell">
        <title>Oil accumulation by the oleaginous diatom Fistulifera solaris as revealed by the genome and transcriptome.</title>
        <authorList>
            <person name="Tanaka T."/>
            <person name="Maeda Y."/>
            <person name="Veluchamy A."/>
            <person name="Tanaka M."/>
            <person name="Abida H."/>
            <person name="Marechal E."/>
            <person name="Bowler C."/>
            <person name="Muto M."/>
            <person name="Sunaga Y."/>
            <person name="Tanaka M."/>
            <person name="Yoshino T."/>
            <person name="Taniguchi T."/>
            <person name="Fukuda Y."/>
            <person name="Nemoto M."/>
            <person name="Matsumoto M."/>
            <person name="Wong P.S."/>
            <person name="Aburatani S."/>
            <person name="Fujibuchi W."/>
        </authorList>
    </citation>
    <scope>NUCLEOTIDE SEQUENCE [LARGE SCALE GENOMIC DNA]</scope>
    <source>
        <strain evidence="7 8">JPCC DA0580</strain>
    </source>
</reference>
<name>A0A1Z5JLM5_FISSO</name>
<dbReference type="Pfam" id="PF05832">
    <property type="entry name" value="DUF846"/>
    <property type="match status" value="1"/>
</dbReference>
<feature type="transmembrane region" description="Helical" evidence="6">
    <location>
        <begin position="179"/>
        <end position="198"/>
    </location>
</feature>
<comment type="similarity">
    <text evidence="2 6">Belongs to the TVP23 family.</text>
</comment>
<feature type="transmembrane region" description="Helical" evidence="6">
    <location>
        <begin position="54"/>
        <end position="77"/>
    </location>
</feature>
<evidence type="ECO:0000256" key="1">
    <source>
        <dbReference type="ARBA" id="ARBA00004141"/>
    </source>
</evidence>
<proteinExistence type="inferred from homology"/>
<sequence>MNHNNSHDLQFHVQNPDGTFSPAGHDAPLPVSTAQPNNMVDSVLNQLSQSSHPIVIIFHILFKAAAVLLYLFANWFIGKSEGAFITWSVVCILLLAADFWVVKNVTGRLLVGLRWWNKVENDTTTWIFESAEQYQQQGGRPRYQVNPFDKNVFWTVLYATPLTWGVFFIMALISFHWEWLLVDGLALALAGANVYGYYKCSTDQKARFERMMQQGAQQGAMAMMRHNVLSMLTGVQSSTSSSSSSATYV</sequence>
<evidence type="ECO:0000313" key="7">
    <source>
        <dbReference type="EMBL" id="GAX14915.1"/>
    </source>
</evidence>
<comment type="subcellular location">
    <subcellularLocation>
        <location evidence="1 6">Membrane</location>
        <topology evidence="1 6">Multi-pass membrane protein</topology>
    </subcellularLocation>
</comment>
<keyword evidence="3 6" id="KW-0812">Transmembrane</keyword>
<dbReference type="InterPro" id="IPR008564">
    <property type="entry name" value="TVP23-like"/>
</dbReference>
<gene>
    <name evidence="7" type="ORF">FisN_29Lh139</name>
</gene>
<dbReference type="OrthoDB" id="2151161at2759"/>
<dbReference type="InParanoid" id="A0A1Z5JLM5"/>
<evidence type="ECO:0000256" key="3">
    <source>
        <dbReference type="ARBA" id="ARBA00022692"/>
    </source>
</evidence>
<dbReference type="EMBL" id="BDSP01000084">
    <property type="protein sequence ID" value="GAX14915.1"/>
    <property type="molecule type" value="Genomic_DNA"/>
</dbReference>
<evidence type="ECO:0000256" key="4">
    <source>
        <dbReference type="ARBA" id="ARBA00022989"/>
    </source>
</evidence>
<dbReference type="FunCoup" id="A0A1Z5JLM5">
    <property type="interactions" value="149"/>
</dbReference>
<evidence type="ECO:0000313" key="8">
    <source>
        <dbReference type="Proteomes" id="UP000198406"/>
    </source>
</evidence>
<dbReference type="PANTHER" id="PTHR13019">
    <property type="entry name" value="GOLGI APPARATUS MEMBRANE PROTEIN TVP23"/>
    <property type="match status" value="1"/>
</dbReference>
<keyword evidence="8" id="KW-1185">Reference proteome</keyword>
<keyword evidence="4 6" id="KW-1133">Transmembrane helix</keyword>
<protein>
    <recommendedName>
        <fullName evidence="6">Golgi apparatus membrane protein TVP23 homolog</fullName>
    </recommendedName>
</protein>
<dbReference type="PANTHER" id="PTHR13019:SF7">
    <property type="entry name" value="GOLGI APPARATUS MEMBRANE PROTEIN TVP23"/>
    <property type="match status" value="1"/>
</dbReference>
<organism evidence="7 8">
    <name type="scientific">Fistulifera solaris</name>
    <name type="common">Oleaginous diatom</name>
    <dbReference type="NCBI Taxonomy" id="1519565"/>
    <lineage>
        <taxon>Eukaryota</taxon>
        <taxon>Sar</taxon>
        <taxon>Stramenopiles</taxon>
        <taxon>Ochrophyta</taxon>
        <taxon>Bacillariophyta</taxon>
        <taxon>Bacillariophyceae</taxon>
        <taxon>Bacillariophycidae</taxon>
        <taxon>Naviculales</taxon>
        <taxon>Naviculaceae</taxon>
        <taxon>Fistulifera</taxon>
    </lineage>
</organism>
<feature type="transmembrane region" description="Helical" evidence="6">
    <location>
        <begin position="152"/>
        <end position="173"/>
    </location>
</feature>
<accession>A0A1Z5JLM5</accession>
<evidence type="ECO:0000256" key="6">
    <source>
        <dbReference type="RuleBase" id="RU361206"/>
    </source>
</evidence>
<evidence type="ECO:0000256" key="5">
    <source>
        <dbReference type="ARBA" id="ARBA00023136"/>
    </source>
</evidence>
<dbReference type="GO" id="GO:0000139">
    <property type="term" value="C:Golgi membrane"/>
    <property type="evidence" value="ECO:0007669"/>
    <property type="project" value="TreeGrafter"/>
</dbReference>
<evidence type="ECO:0000256" key="2">
    <source>
        <dbReference type="ARBA" id="ARBA00005467"/>
    </source>
</evidence>
<dbReference type="AlphaFoldDB" id="A0A1Z5JLM5"/>
<dbReference type="GO" id="GO:0009306">
    <property type="term" value="P:protein secretion"/>
    <property type="evidence" value="ECO:0007669"/>
    <property type="project" value="TreeGrafter"/>
</dbReference>